<evidence type="ECO:0000256" key="3">
    <source>
        <dbReference type="ARBA" id="ARBA00022722"/>
    </source>
</evidence>
<accession>A0A934S6D8</accession>
<dbReference type="SMART" id="SM00732">
    <property type="entry name" value="YqgFc"/>
    <property type="match status" value="1"/>
</dbReference>
<dbReference type="PANTHER" id="PTHR33317:SF4">
    <property type="entry name" value="POLYNUCLEOTIDYL TRANSFERASE, RIBONUCLEASE H-LIKE SUPERFAMILY PROTEIN"/>
    <property type="match status" value="1"/>
</dbReference>
<comment type="function">
    <text evidence="5">Could be a nuclease involved in processing of the 5'-end of pre-16S rRNA.</text>
</comment>
<reference evidence="7" key="1">
    <citation type="submission" date="2021-01" db="EMBL/GenBank/DDBJ databases">
        <title>Modified the classification status of verrucomicrobia.</title>
        <authorList>
            <person name="Feng X."/>
        </authorList>
    </citation>
    <scope>NUCLEOTIDE SEQUENCE</scope>
    <source>
        <strain evidence="7">KCTC 22041</strain>
    </source>
</reference>
<keyword evidence="2 5" id="KW-0690">Ribosome biogenesis</keyword>
<name>A0A934S6D8_9BACT</name>
<proteinExistence type="inferred from homology"/>
<dbReference type="AlphaFoldDB" id="A0A934S6D8"/>
<evidence type="ECO:0000256" key="1">
    <source>
        <dbReference type="ARBA" id="ARBA00022490"/>
    </source>
</evidence>
<dbReference type="GO" id="GO:0016788">
    <property type="term" value="F:hydrolase activity, acting on ester bonds"/>
    <property type="evidence" value="ECO:0007669"/>
    <property type="project" value="UniProtKB-UniRule"/>
</dbReference>
<dbReference type="GO" id="GO:0004518">
    <property type="term" value="F:nuclease activity"/>
    <property type="evidence" value="ECO:0007669"/>
    <property type="project" value="UniProtKB-KW"/>
</dbReference>
<dbReference type="GO" id="GO:0000967">
    <property type="term" value="P:rRNA 5'-end processing"/>
    <property type="evidence" value="ECO:0007669"/>
    <property type="project" value="UniProtKB-UniRule"/>
</dbReference>
<dbReference type="InterPro" id="IPR037027">
    <property type="entry name" value="YqgF/RNaseH-like_dom_sf"/>
</dbReference>
<dbReference type="SUPFAM" id="SSF53098">
    <property type="entry name" value="Ribonuclease H-like"/>
    <property type="match status" value="1"/>
</dbReference>
<evidence type="ECO:0000256" key="2">
    <source>
        <dbReference type="ARBA" id="ARBA00022517"/>
    </source>
</evidence>
<dbReference type="InterPro" id="IPR005227">
    <property type="entry name" value="YqgF"/>
</dbReference>
<dbReference type="Gene3D" id="3.30.420.140">
    <property type="entry name" value="YqgF/RNase H-like domain"/>
    <property type="match status" value="1"/>
</dbReference>
<comment type="caution">
    <text evidence="7">The sequence shown here is derived from an EMBL/GenBank/DDBJ whole genome shotgun (WGS) entry which is preliminary data.</text>
</comment>
<dbReference type="HAMAP" id="MF_00651">
    <property type="entry name" value="Nuclease_YqgF"/>
    <property type="match status" value="1"/>
</dbReference>
<dbReference type="EMBL" id="JAENIJ010000013">
    <property type="protein sequence ID" value="MBK1882703.1"/>
    <property type="molecule type" value="Genomic_DNA"/>
</dbReference>
<dbReference type="Pfam" id="PF03652">
    <property type="entry name" value="RuvX"/>
    <property type="match status" value="1"/>
</dbReference>
<dbReference type="InterPro" id="IPR012337">
    <property type="entry name" value="RNaseH-like_sf"/>
</dbReference>
<dbReference type="InterPro" id="IPR006641">
    <property type="entry name" value="YqgF/RNaseH-like_dom"/>
</dbReference>
<gene>
    <name evidence="7" type="primary">ruvX</name>
    <name evidence="7" type="ORF">JIN85_09760</name>
</gene>
<dbReference type="CDD" id="cd16964">
    <property type="entry name" value="YqgF"/>
    <property type="match status" value="1"/>
</dbReference>
<keyword evidence="1 5" id="KW-0963">Cytoplasm</keyword>
<evidence type="ECO:0000259" key="6">
    <source>
        <dbReference type="SMART" id="SM00732"/>
    </source>
</evidence>
<keyword evidence="4 5" id="KW-0378">Hydrolase</keyword>
<evidence type="ECO:0000313" key="8">
    <source>
        <dbReference type="Proteomes" id="UP000603141"/>
    </source>
</evidence>
<dbReference type="GO" id="GO:0005829">
    <property type="term" value="C:cytosol"/>
    <property type="evidence" value="ECO:0007669"/>
    <property type="project" value="TreeGrafter"/>
</dbReference>
<feature type="domain" description="YqgF/RNase H-like" evidence="6">
    <location>
        <begin position="10"/>
        <end position="110"/>
    </location>
</feature>
<sequence>MDHDSSSGPHPALGIDHGEARIGVAATDDFGILAHPVETIDRAKTDPLERIQRIAELRRIKTLVVGLPLRMDGSEGDSATKVREFARELQLRLPTLPLVFVDETLTTSTAAEKLRQAGRKARHQKAIIDQAAAVEILNLWMEG</sequence>
<evidence type="ECO:0000256" key="4">
    <source>
        <dbReference type="ARBA" id="ARBA00022801"/>
    </source>
</evidence>
<dbReference type="NCBIfam" id="TIGR00250">
    <property type="entry name" value="RNAse_H_YqgF"/>
    <property type="match status" value="1"/>
</dbReference>
<evidence type="ECO:0000313" key="7">
    <source>
        <dbReference type="EMBL" id="MBK1882703.1"/>
    </source>
</evidence>
<evidence type="ECO:0000256" key="5">
    <source>
        <dbReference type="HAMAP-Rule" id="MF_00651"/>
    </source>
</evidence>
<dbReference type="EC" id="3.1.-.-" evidence="5"/>
<comment type="similarity">
    <text evidence="5">Belongs to the YqgF HJR family.</text>
</comment>
<keyword evidence="8" id="KW-1185">Reference proteome</keyword>
<keyword evidence="3 5" id="KW-0540">Nuclease</keyword>
<organism evidence="7 8">
    <name type="scientific">Luteolibacter pohnpeiensis</name>
    <dbReference type="NCBI Taxonomy" id="454153"/>
    <lineage>
        <taxon>Bacteria</taxon>
        <taxon>Pseudomonadati</taxon>
        <taxon>Verrucomicrobiota</taxon>
        <taxon>Verrucomicrobiia</taxon>
        <taxon>Verrucomicrobiales</taxon>
        <taxon>Verrucomicrobiaceae</taxon>
        <taxon>Luteolibacter</taxon>
    </lineage>
</organism>
<dbReference type="Proteomes" id="UP000603141">
    <property type="component" value="Unassembled WGS sequence"/>
</dbReference>
<dbReference type="PANTHER" id="PTHR33317">
    <property type="entry name" value="POLYNUCLEOTIDYL TRANSFERASE, RIBONUCLEASE H-LIKE SUPERFAMILY PROTEIN"/>
    <property type="match status" value="1"/>
</dbReference>
<protein>
    <recommendedName>
        <fullName evidence="5">Putative pre-16S rRNA nuclease</fullName>
        <ecNumber evidence="5">3.1.-.-</ecNumber>
    </recommendedName>
</protein>
<comment type="subcellular location">
    <subcellularLocation>
        <location evidence="5">Cytoplasm</location>
    </subcellularLocation>
</comment>